<evidence type="ECO:0000313" key="10">
    <source>
        <dbReference type="EMBL" id="CAL1329516.1"/>
    </source>
</evidence>
<gene>
    <name evidence="7 10" type="primary">pth</name>
    <name evidence="10" type="ORF">PRHACTZTBTEA_611</name>
</gene>
<protein>
    <recommendedName>
        <fullName evidence="6 7">Peptidyl-tRNA hydrolase</fullName>
        <shortName evidence="7">Pth</shortName>
        <ecNumber evidence="1 7">3.1.1.29</ecNumber>
    </recommendedName>
</protein>
<evidence type="ECO:0000256" key="6">
    <source>
        <dbReference type="ARBA" id="ARBA00050038"/>
    </source>
</evidence>
<evidence type="ECO:0000256" key="9">
    <source>
        <dbReference type="RuleBase" id="RU004320"/>
    </source>
</evidence>
<keyword evidence="2 7" id="KW-0820">tRNA-binding</keyword>
<comment type="subcellular location">
    <subcellularLocation>
        <location evidence="7">Cytoplasm</location>
    </subcellularLocation>
</comment>
<dbReference type="Pfam" id="PF01195">
    <property type="entry name" value="Pept_tRNA_hydro"/>
    <property type="match status" value="1"/>
</dbReference>
<dbReference type="PANTHER" id="PTHR17224:SF1">
    <property type="entry name" value="PEPTIDYL-TRNA HYDROLASE"/>
    <property type="match status" value="1"/>
</dbReference>
<dbReference type="Proteomes" id="UP001497533">
    <property type="component" value="Chromosome"/>
</dbReference>
<dbReference type="Gene3D" id="3.40.50.1470">
    <property type="entry name" value="Peptidyl-tRNA hydrolase"/>
    <property type="match status" value="1"/>
</dbReference>
<evidence type="ECO:0000313" key="11">
    <source>
        <dbReference type="Proteomes" id="UP001497533"/>
    </source>
</evidence>
<evidence type="ECO:0000256" key="1">
    <source>
        <dbReference type="ARBA" id="ARBA00013260"/>
    </source>
</evidence>
<feature type="binding site" evidence="7">
    <location>
        <position position="17"/>
    </location>
    <ligand>
        <name>tRNA</name>
        <dbReference type="ChEBI" id="CHEBI:17843"/>
    </ligand>
</feature>
<dbReference type="InterPro" id="IPR036416">
    <property type="entry name" value="Pept_tRNA_hydro_sf"/>
</dbReference>
<dbReference type="InterPro" id="IPR001328">
    <property type="entry name" value="Pept_tRNA_hydro"/>
</dbReference>
<evidence type="ECO:0000256" key="3">
    <source>
        <dbReference type="ARBA" id="ARBA00022801"/>
    </source>
</evidence>
<keyword evidence="3 7" id="KW-0378">Hydrolase</keyword>
<comment type="subunit">
    <text evidence="7">Monomer.</text>
</comment>
<name>A0ABM9NPW9_9GAMM</name>
<evidence type="ECO:0000256" key="7">
    <source>
        <dbReference type="HAMAP-Rule" id="MF_00083"/>
    </source>
</evidence>
<organism evidence="10 11">
    <name type="scientific">Candidatus Providencia siddallii</name>
    <dbReference type="NCBI Taxonomy" id="1715285"/>
    <lineage>
        <taxon>Bacteria</taxon>
        <taxon>Pseudomonadati</taxon>
        <taxon>Pseudomonadota</taxon>
        <taxon>Gammaproteobacteria</taxon>
        <taxon>Enterobacterales</taxon>
        <taxon>Morganellaceae</taxon>
        <taxon>Providencia</taxon>
    </lineage>
</organism>
<evidence type="ECO:0000256" key="2">
    <source>
        <dbReference type="ARBA" id="ARBA00022555"/>
    </source>
</evidence>
<feature type="binding site" evidence="7">
    <location>
        <position position="68"/>
    </location>
    <ligand>
        <name>tRNA</name>
        <dbReference type="ChEBI" id="CHEBI:17843"/>
    </ligand>
</feature>
<dbReference type="GO" id="GO:0004045">
    <property type="term" value="F:peptidyl-tRNA hydrolase activity"/>
    <property type="evidence" value="ECO:0007669"/>
    <property type="project" value="UniProtKB-EC"/>
</dbReference>
<dbReference type="EMBL" id="OZ034688">
    <property type="protein sequence ID" value="CAL1329516.1"/>
    <property type="molecule type" value="Genomic_DNA"/>
</dbReference>
<comment type="catalytic activity">
    <reaction evidence="7 8">
        <text>an N-acyl-L-alpha-aminoacyl-tRNA + H2O = an N-acyl-L-amino acid + a tRNA + H(+)</text>
        <dbReference type="Rhea" id="RHEA:54448"/>
        <dbReference type="Rhea" id="RHEA-COMP:10123"/>
        <dbReference type="Rhea" id="RHEA-COMP:13883"/>
        <dbReference type="ChEBI" id="CHEBI:15377"/>
        <dbReference type="ChEBI" id="CHEBI:15378"/>
        <dbReference type="ChEBI" id="CHEBI:59874"/>
        <dbReference type="ChEBI" id="CHEBI:78442"/>
        <dbReference type="ChEBI" id="CHEBI:138191"/>
        <dbReference type="EC" id="3.1.1.29"/>
    </reaction>
</comment>
<dbReference type="RefSeq" id="WP_341764971.1">
    <property type="nucleotide sequence ID" value="NZ_OZ034688.1"/>
</dbReference>
<keyword evidence="7" id="KW-0963">Cytoplasm</keyword>
<keyword evidence="11" id="KW-1185">Reference proteome</keyword>
<dbReference type="EC" id="3.1.1.29" evidence="1 7"/>
<comment type="similarity">
    <text evidence="5 7 9">Belongs to the PTH family.</text>
</comment>
<feature type="binding site" evidence="7">
    <location>
        <position position="70"/>
    </location>
    <ligand>
        <name>tRNA</name>
        <dbReference type="ChEBI" id="CHEBI:17843"/>
    </ligand>
</feature>
<keyword evidence="4 7" id="KW-0694">RNA-binding</keyword>
<proteinExistence type="inferred from homology"/>
<feature type="active site" description="Proton acceptor" evidence="7">
    <location>
        <position position="22"/>
    </location>
</feature>
<dbReference type="SUPFAM" id="SSF53178">
    <property type="entry name" value="Peptidyl-tRNA hydrolase-like"/>
    <property type="match status" value="1"/>
</dbReference>
<comment type="function">
    <text evidence="7">Hydrolyzes ribosome-free peptidyl-tRNAs (with 1 or more amino acids incorporated), which drop off the ribosome during protein synthesis, or as a result of ribosome stalling.</text>
</comment>
<evidence type="ECO:0000256" key="8">
    <source>
        <dbReference type="RuleBase" id="RU000673"/>
    </source>
</evidence>
<feature type="binding site" evidence="7">
    <location>
        <position position="116"/>
    </location>
    <ligand>
        <name>tRNA</name>
        <dbReference type="ChEBI" id="CHEBI:17843"/>
    </ligand>
</feature>
<feature type="site" description="Discriminates between blocked and unblocked aminoacyl-tRNA" evidence="7">
    <location>
        <position position="12"/>
    </location>
</feature>
<feature type="site" description="Stabilizes the basic form of H active site to accept a proton" evidence="7">
    <location>
        <position position="95"/>
    </location>
</feature>
<dbReference type="PROSITE" id="PS01195">
    <property type="entry name" value="PEPT_TRNA_HYDROL_1"/>
    <property type="match status" value="1"/>
</dbReference>
<dbReference type="PROSITE" id="PS01196">
    <property type="entry name" value="PEPT_TRNA_HYDROL_2"/>
    <property type="match status" value="1"/>
</dbReference>
<evidence type="ECO:0000256" key="4">
    <source>
        <dbReference type="ARBA" id="ARBA00022884"/>
    </source>
</evidence>
<dbReference type="InterPro" id="IPR018171">
    <property type="entry name" value="Pept_tRNA_hydro_CS"/>
</dbReference>
<dbReference type="NCBIfam" id="TIGR00447">
    <property type="entry name" value="pth"/>
    <property type="match status" value="1"/>
</dbReference>
<sequence length="192" mass="21598">MNNIKLIVGLANPGLKYIKTRHNIGSLYVNLLADSFNVKLKQEKKFFGFTSCINVCDKKVFLLVPTTFVNLSGISVISLANFYSININEILIAHDELDLLPGIIKLKFGGSLAGHNGLKSIKSNFNNSVNFYRLRIGIGRPIDKNNIVNFVLNNPTKYENDLIKIVMKKVIDYTKIFLSNELVNCSRIFKAL</sequence>
<dbReference type="PANTHER" id="PTHR17224">
    <property type="entry name" value="PEPTIDYL-TRNA HYDROLASE"/>
    <property type="match status" value="1"/>
</dbReference>
<dbReference type="CDD" id="cd00462">
    <property type="entry name" value="PTH"/>
    <property type="match status" value="1"/>
</dbReference>
<dbReference type="HAMAP" id="MF_00083">
    <property type="entry name" value="Pept_tRNA_hydro_bact"/>
    <property type="match status" value="1"/>
</dbReference>
<comment type="function">
    <text evidence="7">Catalyzes the release of premature peptidyl moieties from peptidyl-tRNA molecules trapped in stalled 50S ribosomal subunits, and thus maintains levels of free tRNAs and 50S ribosomes.</text>
</comment>
<evidence type="ECO:0000256" key="5">
    <source>
        <dbReference type="ARBA" id="ARBA00038063"/>
    </source>
</evidence>
<accession>A0ABM9NPW9</accession>
<reference evidence="10" key="1">
    <citation type="submission" date="2024-04" db="EMBL/GenBank/DDBJ databases">
        <authorList>
            <person name="Manzano-Marin A."/>
            <person name="Manzano-Marin A."/>
            <person name="Alejandro Manzano Marin A."/>
        </authorList>
    </citation>
    <scope>NUCLEOTIDE SEQUENCE [LARGE SCALE GENOMIC DNA]</scope>
    <source>
        <strain evidence="10">TABTEA</strain>
    </source>
</reference>